<reference evidence="1" key="3">
    <citation type="submission" date="2015-10" db="EMBL/GenBank/DDBJ databases">
        <authorList>
            <person name="Gilbert D.G."/>
        </authorList>
    </citation>
    <scope>NUCLEOTIDE SEQUENCE</scope>
</reference>
<dbReference type="EMBL" id="GDIP01210855">
    <property type="protein sequence ID" value="JAJ12547.1"/>
    <property type="molecule type" value="Transcribed_RNA"/>
</dbReference>
<evidence type="ECO:0000313" key="1">
    <source>
        <dbReference type="EMBL" id="JAJ12547.1"/>
    </source>
</evidence>
<protein>
    <submittedName>
        <fullName evidence="2">Uncharacterized protein</fullName>
    </submittedName>
</protein>
<proteinExistence type="predicted"/>
<dbReference type="AlphaFoldDB" id="A0A0N8ENI9"/>
<organism evidence="2">
    <name type="scientific">Daphnia magna</name>
    <dbReference type="NCBI Taxonomy" id="35525"/>
    <lineage>
        <taxon>Eukaryota</taxon>
        <taxon>Metazoa</taxon>
        <taxon>Ecdysozoa</taxon>
        <taxon>Arthropoda</taxon>
        <taxon>Crustacea</taxon>
        <taxon>Branchiopoda</taxon>
        <taxon>Diplostraca</taxon>
        <taxon>Cladocera</taxon>
        <taxon>Anomopoda</taxon>
        <taxon>Daphniidae</taxon>
        <taxon>Daphnia</taxon>
    </lineage>
</organism>
<dbReference type="EMBL" id="GDIQ01009356">
    <property type="protein sequence ID" value="JAN85381.1"/>
    <property type="molecule type" value="Transcribed_RNA"/>
</dbReference>
<reference evidence="2" key="2">
    <citation type="submission" date="2015-10" db="EMBL/GenBank/DDBJ databases">
        <title>EvidentialGene: Evidence-directed Construction of Complete mRNA Transcriptomes without Genomes.</title>
        <authorList>
            <person name="Gilbert D.G."/>
        </authorList>
    </citation>
    <scope>NUCLEOTIDE SEQUENCE</scope>
</reference>
<sequence length="44" mass="5283">MFHFCYFNLRLPTMCGTVDSFYPFINIISKVYLFPLKMAKTKKQ</sequence>
<name>A0A0N8ENI9_9CRUS</name>
<reference evidence="1" key="1">
    <citation type="submission" date="2015-10" db="EMBL/GenBank/DDBJ databases">
        <title>Daphnia magna gene sets from two clonal populations assembled and annotated with EvidentialGene.</title>
        <authorList>
            <person name="Gilbert D."/>
            <person name="Podicheti R."/>
            <person name="Orsini L."/>
            <person name="Colbourne J."/>
            <person name="Pfrender M."/>
        </authorList>
    </citation>
    <scope>NUCLEOTIDE SEQUENCE</scope>
</reference>
<accession>A0A0N8ENI9</accession>
<evidence type="ECO:0000313" key="2">
    <source>
        <dbReference type="EMBL" id="JAN85381.1"/>
    </source>
</evidence>